<name>A0ABX0UAK3_9FLAO</name>
<keyword evidence="4" id="KW-1185">Reference proteome</keyword>
<reference evidence="3 4" key="1">
    <citation type="submission" date="2020-03" db="EMBL/GenBank/DDBJ databases">
        <title>Genomic Encyclopedia of Type Strains, Phase IV (KMG-IV): sequencing the most valuable type-strain genomes for metagenomic binning, comparative biology and taxonomic classification.</title>
        <authorList>
            <person name="Goeker M."/>
        </authorList>
    </citation>
    <scope>NUCLEOTIDE SEQUENCE [LARGE SCALE GENOMIC DNA]</scope>
    <source>
        <strain evidence="3 4">DSM 101599</strain>
    </source>
</reference>
<dbReference type="Pfam" id="PF20009">
    <property type="entry name" value="GEVED"/>
    <property type="match status" value="3"/>
</dbReference>
<dbReference type="SMART" id="SM00060">
    <property type="entry name" value="FN3"/>
    <property type="match status" value="2"/>
</dbReference>
<dbReference type="CDD" id="cd00063">
    <property type="entry name" value="FN3"/>
    <property type="match status" value="2"/>
</dbReference>
<dbReference type="NCBIfam" id="TIGR04183">
    <property type="entry name" value="Por_Secre_tail"/>
    <property type="match status" value="1"/>
</dbReference>
<evidence type="ECO:0000313" key="4">
    <source>
        <dbReference type="Proteomes" id="UP000745859"/>
    </source>
</evidence>
<gene>
    <name evidence="3" type="ORF">FHR24_001040</name>
</gene>
<keyword evidence="1" id="KW-0732">Signal</keyword>
<feature type="domain" description="Fibronectin type-III" evidence="2">
    <location>
        <begin position="344"/>
        <end position="429"/>
    </location>
</feature>
<evidence type="ECO:0000259" key="2">
    <source>
        <dbReference type="PROSITE" id="PS50853"/>
    </source>
</evidence>
<protein>
    <recommendedName>
        <fullName evidence="2">Fibronectin type-III domain-containing protein</fullName>
    </recommendedName>
</protein>
<evidence type="ECO:0000256" key="1">
    <source>
        <dbReference type="ARBA" id="ARBA00022729"/>
    </source>
</evidence>
<organism evidence="3 4">
    <name type="scientific">Wenyingzhuangia heitensis</name>
    <dbReference type="NCBI Taxonomy" id="1487859"/>
    <lineage>
        <taxon>Bacteria</taxon>
        <taxon>Pseudomonadati</taxon>
        <taxon>Bacteroidota</taxon>
        <taxon>Flavobacteriia</taxon>
        <taxon>Flavobacteriales</taxon>
        <taxon>Flavobacteriaceae</taxon>
        <taxon>Wenyingzhuangia</taxon>
    </lineage>
</organism>
<dbReference type="InterPro" id="IPR026444">
    <property type="entry name" value="Secre_tail"/>
</dbReference>
<dbReference type="Gene3D" id="2.60.40.10">
    <property type="entry name" value="Immunoglobulins"/>
    <property type="match status" value="2"/>
</dbReference>
<dbReference type="Pfam" id="PF00041">
    <property type="entry name" value="fn3"/>
    <property type="match status" value="2"/>
</dbReference>
<dbReference type="PROSITE" id="PS50853">
    <property type="entry name" value="FN3"/>
    <property type="match status" value="2"/>
</dbReference>
<proteinExistence type="predicted"/>
<evidence type="ECO:0000313" key="3">
    <source>
        <dbReference type="EMBL" id="NIJ44601.1"/>
    </source>
</evidence>
<dbReference type="EMBL" id="JAASQL010000001">
    <property type="protein sequence ID" value="NIJ44601.1"/>
    <property type="molecule type" value="Genomic_DNA"/>
</dbReference>
<dbReference type="RefSeq" id="WP_167184896.1">
    <property type="nucleotide sequence ID" value="NZ_JAASQL010000001.1"/>
</dbReference>
<comment type="caution">
    <text evidence="3">The sequence shown here is derived from an EMBL/GenBank/DDBJ whole genome shotgun (WGS) entry which is preliminary data.</text>
</comment>
<dbReference type="InterPro" id="IPR013783">
    <property type="entry name" value="Ig-like_fold"/>
</dbReference>
<dbReference type="SUPFAM" id="SSF49265">
    <property type="entry name" value="Fibronectin type III"/>
    <property type="match status" value="1"/>
</dbReference>
<dbReference type="InterPro" id="IPR045474">
    <property type="entry name" value="GEVED"/>
</dbReference>
<dbReference type="InterPro" id="IPR036116">
    <property type="entry name" value="FN3_sf"/>
</dbReference>
<sequence>MKQNYYILLLTVLTFCMFQKGYSQTYTDPSPPNAYGIYHITNLELEDINNSSNGTTGSYTYYNQSTDLNQGATYTGYVTYIAEWNEYYVKVWVDYNNDGDFEDNLEEVYSYKSTNNNTNPYTSSFTFTVPNGATIASSRMRVVVSHALPGDNNPDPEVVPTPQGVDDYRAGEYEDYNINITNPNTAPVANCQNITVNLDSGGNATITPSQINNNSIDTEDDNNSIPLNYSLNKTTFNCDDLGANTVTLTVTDSAGLTDTCTATVTVNTYSGVYQPPVLEDVEAYCEYTAIAPVMNYQCGTTITGTTSNPTYFNSAGDYVILWAFTNNGETVYSNQNVKIISPTLPTNVTYSNATTDSATISWNYSGTENYKVRYRISGTTNNWAEKTTSNKSITLTGLDDNTLYEVQVKVNQDCTVDYTSSITFETDEIVFCNPANYNNNVHYITNVTLGDIDNTTAQSDYANQYTYYDTQSTTLRAGNTYTLVLGYHVPANNEHVFKVWIDYNNDGQFSGSNEEIASYSGDQPAEAYNRTVTFTVPNNAVATSTRMRVLIARSDADPCSDKYQSGEIEDYTINIKPLATAPTASCIGSLNINLDVSGNAIITPAQINNNSFDDYDTPGDLTLSLDTTTFTCDNLGPNTVTLTVTDSDGLTDTCTTTVNISGYAGSFEAPVLNDINAYCSYTATTPIMNYSCNQEITATTSDNTTFYYPGTYTITWSFDNGESIVSSTQTVNITIPSVPTNISITNVTKTTAKIDWNSADSGPFKIRYRYNGTGSWLETTTENTNVTLSNLDNNTEYEVQVSTDASCATYSSSVTFTTVALIYCTSDVNLSNSSTYYISNVNIGDINQNTNSSVDYYTHYANTTLTIEAGGTLSGSLTYKRKADGTDTGCIIWIDYNSDGVFDNTTELIFSKTITSSSSTTVTETFSNVPIPTNAATGKSRMRVAMLQNESLPTSACDFLYSNGEIEDYDVFINPRDVADFESAMITQVYHNSTTERWIEITNNSINKISSNTIIVALYKNTSGNQTGIAPAATYTVNRALNTGQSVIIKSSNSVLGNINETPITNNDITDFNNGNDILIITSETGTIAWENRFDVISGMLDNTSYVRNDNIATYNSTYTASEWTKFVDDALNPYQVLATGGPQRHPNAPIRSEIDNANATSNIRLGVHNFGSTSRTGNAWSNGFPDKSRTVTINENYEYSSSNFTAKTLTVETGNKLTIDNNALIITNNLTLNSGAEIRLKGNSQLIQTHTNAKKVSGSGKMYVDQNSTTASVYRFNYFSSPVTNSGGTTYTVSGVMKDGTTPTSADSTPLNINFINEEDGSATTPISIAQEWIYTYASNEANVSNYVTKGAKGTIKQTDGYTFKGPGIVQNYTFVGVPNDGTLTTSVGGQETYLVGNPYPSAISVKKFIEDNINSIDGTLYFWEHVGEDETGTNGHYYGGYVGGYATRTIDLGVSADNYSANDTGADTPHVGDGLYKEPKPYITVGQGFFVSGDSNGGTITFNNSQREYITEGANSVFFRTNSQQYLSQTNTASDNEISNKPIIKLGMDFENEEKIKLHRQIGVSFDKNTTFAYEPGYDAISYNEGSTDISWKFPNDNNKYVIAGVPSINENLEVPIQLELGYTGTVTIDMDEWQNVDREVYLLDKETNTTQSLTNGKAVLNLTPQVYTDRFSLVFKEAENLSVTEQEGKSILITSDNHQINIKNQSSLIIESVELYNLVGQKLENWNVINNPQDINLATDNIPSSIYILQIKTDQGILTRKLFLK</sequence>
<feature type="domain" description="Fibronectin type-III" evidence="2">
    <location>
        <begin position="738"/>
        <end position="821"/>
    </location>
</feature>
<dbReference type="InterPro" id="IPR003961">
    <property type="entry name" value="FN3_dom"/>
</dbReference>
<accession>A0ABX0UAK3</accession>
<dbReference type="Proteomes" id="UP000745859">
    <property type="component" value="Unassembled WGS sequence"/>
</dbReference>